<dbReference type="AlphaFoldDB" id="A0A4R6ULC0"/>
<dbReference type="InterPro" id="IPR005000">
    <property type="entry name" value="Aldolase/citrate-lyase_domain"/>
</dbReference>
<comment type="similarity">
    <text evidence="1">Belongs to the HpcH/HpaI aldolase family.</text>
</comment>
<name>A0A4R6ULC0_9PSEU</name>
<dbReference type="Pfam" id="PF03328">
    <property type="entry name" value="HpcH_HpaI"/>
    <property type="match status" value="1"/>
</dbReference>
<reference evidence="5 6" key="1">
    <citation type="submission" date="2019-03" db="EMBL/GenBank/DDBJ databases">
        <title>Genomic Encyclopedia of Type Strains, Phase IV (KMG-IV): sequencing the most valuable type-strain genomes for metagenomic binning, comparative biology and taxonomic classification.</title>
        <authorList>
            <person name="Goeker M."/>
        </authorList>
    </citation>
    <scope>NUCLEOTIDE SEQUENCE [LARGE SCALE GENOMIC DNA]</scope>
    <source>
        <strain evidence="5 6">DSM 45775</strain>
    </source>
</reference>
<gene>
    <name evidence="5" type="ORF">EV188_1178</name>
</gene>
<dbReference type="EMBL" id="SNYO01000017">
    <property type="protein sequence ID" value="TDQ46163.1"/>
    <property type="molecule type" value="Genomic_DNA"/>
</dbReference>
<dbReference type="GO" id="GO:0016832">
    <property type="term" value="F:aldehyde-lyase activity"/>
    <property type="evidence" value="ECO:0007669"/>
    <property type="project" value="TreeGrafter"/>
</dbReference>
<proteinExistence type="inferred from homology"/>
<keyword evidence="2" id="KW-0479">Metal-binding</keyword>
<dbReference type="Proteomes" id="UP000295705">
    <property type="component" value="Unassembled WGS sequence"/>
</dbReference>
<protein>
    <submittedName>
        <fullName evidence="5">4-hydroxy-2-oxoheptanedioate aldolase</fullName>
    </submittedName>
</protein>
<dbReference type="InterPro" id="IPR015813">
    <property type="entry name" value="Pyrv/PenolPyrv_kinase-like_dom"/>
</dbReference>
<dbReference type="InterPro" id="IPR050251">
    <property type="entry name" value="HpcH-HpaI_aldolase"/>
</dbReference>
<sequence>MNLRTRWRAGETTYGIGVTIPGTAAMQLLARAGFDWLMIDMEHGPISIEAAHAMVAASAGTDVAPIVRVPENLPWLAKPVLDAGASGIVYPQVRTGADAAAAARSGRYPPAGERQWGPFYAPARFGMTMPEYLSAADDEVVTMVLVEHPEAIDRIDEIVAVPGVDAAVIGTHDLAVSMGYRGRPDHPEVQAAVARAEAVVLDSPVVLGGNAFSPPEARAMADRGYQVIALGFDWVLLQRGAAAVLDGVR</sequence>
<dbReference type="GO" id="GO:0046872">
    <property type="term" value="F:metal ion binding"/>
    <property type="evidence" value="ECO:0007669"/>
    <property type="project" value="UniProtKB-KW"/>
</dbReference>
<keyword evidence="3" id="KW-0456">Lyase</keyword>
<dbReference type="PANTHER" id="PTHR30502">
    <property type="entry name" value="2-KETO-3-DEOXY-L-RHAMNONATE ALDOLASE"/>
    <property type="match status" value="1"/>
</dbReference>
<evidence type="ECO:0000313" key="6">
    <source>
        <dbReference type="Proteomes" id="UP000295705"/>
    </source>
</evidence>
<evidence type="ECO:0000256" key="2">
    <source>
        <dbReference type="ARBA" id="ARBA00022723"/>
    </source>
</evidence>
<evidence type="ECO:0000313" key="5">
    <source>
        <dbReference type="EMBL" id="TDQ46163.1"/>
    </source>
</evidence>
<evidence type="ECO:0000256" key="1">
    <source>
        <dbReference type="ARBA" id="ARBA00005568"/>
    </source>
</evidence>
<dbReference type="Gene3D" id="3.20.20.60">
    <property type="entry name" value="Phosphoenolpyruvate-binding domains"/>
    <property type="match status" value="1"/>
</dbReference>
<accession>A0A4R6ULC0</accession>
<dbReference type="OrthoDB" id="3353438at2"/>
<comment type="caution">
    <text evidence="5">The sequence shown here is derived from an EMBL/GenBank/DDBJ whole genome shotgun (WGS) entry which is preliminary data.</text>
</comment>
<dbReference type="RefSeq" id="WP_133830208.1">
    <property type="nucleotide sequence ID" value="NZ_BAABHR010000035.1"/>
</dbReference>
<dbReference type="GO" id="GO:0005737">
    <property type="term" value="C:cytoplasm"/>
    <property type="evidence" value="ECO:0007669"/>
    <property type="project" value="TreeGrafter"/>
</dbReference>
<dbReference type="PANTHER" id="PTHR30502:SF0">
    <property type="entry name" value="PHOSPHOENOLPYRUVATE CARBOXYLASE FAMILY PROTEIN"/>
    <property type="match status" value="1"/>
</dbReference>
<keyword evidence="6" id="KW-1185">Reference proteome</keyword>
<organism evidence="5 6">
    <name type="scientific">Actinomycetospora succinea</name>
    <dbReference type="NCBI Taxonomy" id="663603"/>
    <lineage>
        <taxon>Bacteria</taxon>
        <taxon>Bacillati</taxon>
        <taxon>Actinomycetota</taxon>
        <taxon>Actinomycetes</taxon>
        <taxon>Pseudonocardiales</taxon>
        <taxon>Pseudonocardiaceae</taxon>
        <taxon>Actinomycetospora</taxon>
    </lineage>
</organism>
<evidence type="ECO:0000259" key="4">
    <source>
        <dbReference type="Pfam" id="PF03328"/>
    </source>
</evidence>
<feature type="domain" description="HpcH/HpaI aldolase/citrate lyase" evidence="4">
    <location>
        <begin position="26"/>
        <end position="236"/>
    </location>
</feature>
<dbReference type="InterPro" id="IPR040442">
    <property type="entry name" value="Pyrv_kinase-like_dom_sf"/>
</dbReference>
<dbReference type="SUPFAM" id="SSF51621">
    <property type="entry name" value="Phosphoenolpyruvate/pyruvate domain"/>
    <property type="match status" value="1"/>
</dbReference>
<evidence type="ECO:0000256" key="3">
    <source>
        <dbReference type="ARBA" id="ARBA00023239"/>
    </source>
</evidence>